<dbReference type="Gene3D" id="1.10.630.10">
    <property type="entry name" value="Cytochrome P450"/>
    <property type="match status" value="1"/>
</dbReference>
<keyword evidence="3 7" id="KW-0479">Metal-binding</keyword>
<dbReference type="PRINTS" id="PR00385">
    <property type="entry name" value="P450"/>
</dbReference>
<keyword evidence="4 8" id="KW-0560">Oxidoreductase</keyword>
<evidence type="ECO:0000256" key="4">
    <source>
        <dbReference type="ARBA" id="ARBA00023002"/>
    </source>
</evidence>
<dbReference type="InterPro" id="IPR017972">
    <property type="entry name" value="Cyt_P450_CS"/>
</dbReference>
<comment type="cofactor">
    <cofactor evidence="1 7">
        <name>heme</name>
        <dbReference type="ChEBI" id="CHEBI:30413"/>
    </cofactor>
</comment>
<reference evidence="9 10" key="1">
    <citation type="submission" date="2017-10" db="EMBL/GenBank/DDBJ databases">
        <title>Comparative genomics in systemic dimorphic fungi from Ajellomycetaceae.</title>
        <authorList>
            <person name="Munoz J.F."/>
            <person name="Mcewen J.G."/>
            <person name="Clay O.K."/>
            <person name="Cuomo C.A."/>
        </authorList>
    </citation>
    <scope>NUCLEOTIDE SEQUENCE [LARGE SCALE GENOMIC DNA]</scope>
    <source>
        <strain evidence="9 10">UAMH130</strain>
    </source>
</reference>
<dbReference type="AlphaFoldDB" id="A0A2B7WYJ4"/>
<protein>
    <recommendedName>
        <fullName evidence="11">N-alkane-inducible cytochrome P450</fullName>
    </recommendedName>
</protein>
<dbReference type="OrthoDB" id="1470350at2759"/>
<evidence type="ECO:0000256" key="7">
    <source>
        <dbReference type="PIRSR" id="PIRSR602401-1"/>
    </source>
</evidence>
<evidence type="ECO:0000256" key="3">
    <source>
        <dbReference type="ARBA" id="ARBA00022723"/>
    </source>
</evidence>
<keyword evidence="6 8" id="KW-0503">Monooxygenase</keyword>
<dbReference type="STRING" id="2060905.A0A2B7WYJ4"/>
<dbReference type="InterPro" id="IPR047146">
    <property type="entry name" value="Cyt_P450_E_CYP52_fungi"/>
</dbReference>
<evidence type="ECO:0008006" key="11">
    <source>
        <dbReference type="Google" id="ProtNLM"/>
    </source>
</evidence>
<evidence type="ECO:0000256" key="5">
    <source>
        <dbReference type="ARBA" id="ARBA00023004"/>
    </source>
</evidence>
<dbReference type="PANTHER" id="PTHR24287:SF18">
    <property type="entry name" value="CYTOCHROME P450 MONOOXYGENASE APDE-RELATED"/>
    <property type="match status" value="1"/>
</dbReference>
<evidence type="ECO:0000313" key="10">
    <source>
        <dbReference type="Proteomes" id="UP000224080"/>
    </source>
</evidence>
<keyword evidence="7 8" id="KW-0349">Heme</keyword>
<name>A0A2B7WYJ4_9EURO</name>
<comment type="similarity">
    <text evidence="2 8">Belongs to the cytochrome P450 family.</text>
</comment>
<evidence type="ECO:0000256" key="1">
    <source>
        <dbReference type="ARBA" id="ARBA00001971"/>
    </source>
</evidence>
<evidence type="ECO:0000256" key="2">
    <source>
        <dbReference type="ARBA" id="ARBA00010617"/>
    </source>
</evidence>
<comment type="caution">
    <text evidence="9">The sequence shown here is derived from an EMBL/GenBank/DDBJ whole genome shotgun (WGS) entry which is preliminary data.</text>
</comment>
<proteinExistence type="inferred from homology"/>
<dbReference type="PROSITE" id="PS00086">
    <property type="entry name" value="CYTOCHROME_P450"/>
    <property type="match status" value="1"/>
</dbReference>
<dbReference type="InterPro" id="IPR001128">
    <property type="entry name" value="Cyt_P450"/>
</dbReference>
<keyword evidence="5 7" id="KW-0408">Iron</keyword>
<accession>A0A2B7WYJ4</accession>
<dbReference type="GO" id="GO:0016705">
    <property type="term" value="F:oxidoreductase activity, acting on paired donors, with incorporation or reduction of molecular oxygen"/>
    <property type="evidence" value="ECO:0007669"/>
    <property type="project" value="InterPro"/>
</dbReference>
<dbReference type="InterPro" id="IPR036396">
    <property type="entry name" value="Cyt_P450_sf"/>
</dbReference>
<dbReference type="Proteomes" id="UP000224080">
    <property type="component" value="Unassembled WGS sequence"/>
</dbReference>
<evidence type="ECO:0000256" key="6">
    <source>
        <dbReference type="ARBA" id="ARBA00023033"/>
    </source>
</evidence>
<dbReference type="PANTHER" id="PTHR24287">
    <property type="entry name" value="P450, PUTATIVE (EUROFUNG)-RELATED"/>
    <property type="match status" value="1"/>
</dbReference>
<dbReference type="PRINTS" id="PR00463">
    <property type="entry name" value="EP450I"/>
</dbReference>
<sequence>MCDPTLHGSHSRPSEELWRNATTLQSTCLKDASPAEVWGGENFNHPIIQSHWGELKTKIRNHGIYILSSEHIDTSGGHCAHLLSSQQRDHKLGLHHGCELPPELSKKWPLGIDRIRDLWVSNADGRLLAFLCSVAKLYEPGNSLYQYLLFGPRAFLVLRPENVEAVLSTNFEDYGFGARPDIFEPLLRNGIFTQEGPSWKHSRALLRKQFSRVQNRNLTHFHEHVDNLIACLPSCGVVDLQSLFFNLTLDTATALLFGKSVYSLRADTDQDADNKLFAESFNIAQEGLAKRFRLAPWQFLYNPPSFRRACANVHRYVDRYIDSLDLSQNNSLDDKSYGFIKQIALESASEQSLRDQLLNVLLAGRDTTACCLSWTFRLLVRHDHAMDRLRKEISSIMGNSPHATREHIKKMPYLSYVIKESLRLYPPVPLNNREAIRTTILPTGGGPHADRPMLVRKGELVVFSQYVNSRKSNIYGADADDFRPERWESGELDNIGWAYFPFNGGPRQCLGEDFAIMEVSYTVVRLLQTFPKISLPKGDPVEPVGSERQRLTLVLSSADGCRVEIKS</sequence>
<dbReference type="GO" id="GO:0020037">
    <property type="term" value="F:heme binding"/>
    <property type="evidence" value="ECO:0007669"/>
    <property type="project" value="InterPro"/>
</dbReference>
<dbReference type="SUPFAM" id="SSF48264">
    <property type="entry name" value="Cytochrome P450"/>
    <property type="match status" value="1"/>
</dbReference>
<evidence type="ECO:0000256" key="8">
    <source>
        <dbReference type="RuleBase" id="RU000461"/>
    </source>
</evidence>
<dbReference type="EMBL" id="PDNC01000071">
    <property type="protein sequence ID" value="PGH01488.1"/>
    <property type="molecule type" value="Genomic_DNA"/>
</dbReference>
<evidence type="ECO:0000313" key="9">
    <source>
        <dbReference type="EMBL" id="PGH01488.1"/>
    </source>
</evidence>
<dbReference type="GO" id="GO:0004497">
    <property type="term" value="F:monooxygenase activity"/>
    <property type="evidence" value="ECO:0007669"/>
    <property type="project" value="UniProtKB-KW"/>
</dbReference>
<dbReference type="CDD" id="cd11063">
    <property type="entry name" value="CYP52"/>
    <property type="match status" value="1"/>
</dbReference>
<dbReference type="Pfam" id="PF00067">
    <property type="entry name" value="p450"/>
    <property type="match status" value="1"/>
</dbReference>
<keyword evidence="10" id="KW-1185">Reference proteome</keyword>
<feature type="binding site" description="axial binding residue" evidence="7">
    <location>
        <position position="509"/>
    </location>
    <ligand>
        <name>heme</name>
        <dbReference type="ChEBI" id="CHEBI:30413"/>
    </ligand>
    <ligandPart>
        <name>Fe</name>
        <dbReference type="ChEBI" id="CHEBI:18248"/>
    </ligandPart>
</feature>
<dbReference type="GO" id="GO:0005506">
    <property type="term" value="F:iron ion binding"/>
    <property type="evidence" value="ECO:0007669"/>
    <property type="project" value="InterPro"/>
</dbReference>
<organism evidence="9 10">
    <name type="scientific">Blastomyces parvus</name>
    <dbReference type="NCBI Taxonomy" id="2060905"/>
    <lineage>
        <taxon>Eukaryota</taxon>
        <taxon>Fungi</taxon>
        <taxon>Dikarya</taxon>
        <taxon>Ascomycota</taxon>
        <taxon>Pezizomycotina</taxon>
        <taxon>Eurotiomycetes</taxon>
        <taxon>Eurotiomycetidae</taxon>
        <taxon>Onygenales</taxon>
        <taxon>Ajellomycetaceae</taxon>
        <taxon>Blastomyces</taxon>
    </lineage>
</organism>
<gene>
    <name evidence="9" type="ORF">GX51_05175</name>
</gene>
<dbReference type="InterPro" id="IPR002401">
    <property type="entry name" value="Cyt_P450_E_grp-I"/>
</dbReference>